<gene>
    <name evidence="1" type="ORF">ACFPN9_05285</name>
</gene>
<sequence length="100" mass="10559">MEVVLLVEFEAGAPERAALLERLGALALTGRGRLSFLGTAPGEAGRPGREVLAVGVTRAAEATALVARWREEGALPVEASVRPLAVQPLWSMEPLALMFP</sequence>
<evidence type="ECO:0000313" key="1">
    <source>
        <dbReference type="EMBL" id="MFC5504668.1"/>
    </source>
</evidence>
<organism evidence="1 2">
    <name type="scientific">Bosea massiliensis</name>
    <dbReference type="NCBI Taxonomy" id="151419"/>
    <lineage>
        <taxon>Bacteria</taxon>
        <taxon>Pseudomonadati</taxon>
        <taxon>Pseudomonadota</taxon>
        <taxon>Alphaproteobacteria</taxon>
        <taxon>Hyphomicrobiales</taxon>
        <taxon>Boseaceae</taxon>
        <taxon>Bosea</taxon>
    </lineage>
</organism>
<dbReference type="RefSeq" id="WP_066716469.1">
    <property type="nucleotide sequence ID" value="NZ_JBHSLU010000008.1"/>
</dbReference>
<comment type="caution">
    <text evidence="1">The sequence shown here is derived from an EMBL/GenBank/DDBJ whole genome shotgun (WGS) entry which is preliminary data.</text>
</comment>
<evidence type="ECO:0008006" key="3">
    <source>
        <dbReference type="Google" id="ProtNLM"/>
    </source>
</evidence>
<name>A0ABW0NZ56_9HYPH</name>
<dbReference type="Proteomes" id="UP001596060">
    <property type="component" value="Unassembled WGS sequence"/>
</dbReference>
<protein>
    <recommendedName>
        <fullName evidence="3">YCII-related domain-containing protein</fullName>
    </recommendedName>
</protein>
<reference evidence="2" key="1">
    <citation type="journal article" date="2019" name="Int. J. Syst. Evol. Microbiol.">
        <title>The Global Catalogue of Microorganisms (GCM) 10K type strain sequencing project: providing services to taxonomists for standard genome sequencing and annotation.</title>
        <authorList>
            <consortium name="The Broad Institute Genomics Platform"/>
            <consortium name="The Broad Institute Genome Sequencing Center for Infectious Disease"/>
            <person name="Wu L."/>
            <person name="Ma J."/>
        </authorList>
    </citation>
    <scope>NUCLEOTIDE SEQUENCE [LARGE SCALE GENOMIC DNA]</scope>
    <source>
        <strain evidence="2">CCUG 43117</strain>
    </source>
</reference>
<dbReference type="EMBL" id="JBHSLU010000008">
    <property type="protein sequence ID" value="MFC5504668.1"/>
    <property type="molecule type" value="Genomic_DNA"/>
</dbReference>
<accession>A0ABW0NZ56</accession>
<proteinExistence type="predicted"/>
<evidence type="ECO:0000313" key="2">
    <source>
        <dbReference type="Proteomes" id="UP001596060"/>
    </source>
</evidence>
<keyword evidence="2" id="KW-1185">Reference proteome</keyword>